<dbReference type="PANTHER" id="PTHR47942">
    <property type="entry name" value="TETRATRICOPEPTIDE REPEAT (TPR)-LIKE SUPERFAMILY PROTEIN-RELATED"/>
    <property type="match status" value="1"/>
</dbReference>
<dbReference type="PANTHER" id="PTHR47942:SF63">
    <property type="entry name" value="PENTATRICOPEPTIDE REPEAT-CONTAINING PROTEIN"/>
    <property type="match status" value="1"/>
</dbReference>
<dbReference type="HOGENOM" id="CLU_271054_0_0_1"/>
<feature type="region of interest" description="Disordered" evidence="2">
    <location>
        <begin position="634"/>
        <end position="657"/>
    </location>
</feature>
<dbReference type="EMBL" id="KL198039">
    <property type="protein sequence ID" value="KDQ14210.1"/>
    <property type="molecule type" value="Genomic_DNA"/>
</dbReference>
<evidence type="ECO:0000256" key="1">
    <source>
        <dbReference type="ARBA" id="ARBA00022737"/>
    </source>
</evidence>
<evidence type="ECO:0000313" key="3">
    <source>
        <dbReference type="EMBL" id="KDQ14210.1"/>
    </source>
</evidence>
<dbReference type="Proteomes" id="UP000027195">
    <property type="component" value="Unassembled WGS sequence"/>
</dbReference>
<organism evidence="3 4">
    <name type="scientific">Botryobasidium botryosum (strain FD-172 SS1)</name>
    <dbReference type="NCBI Taxonomy" id="930990"/>
    <lineage>
        <taxon>Eukaryota</taxon>
        <taxon>Fungi</taxon>
        <taxon>Dikarya</taxon>
        <taxon>Basidiomycota</taxon>
        <taxon>Agaricomycotina</taxon>
        <taxon>Agaricomycetes</taxon>
        <taxon>Cantharellales</taxon>
        <taxon>Botryobasidiaceae</taxon>
        <taxon>Botryobasidium</taxon>
    </lineage>
</organism>
<sequence>MQRWLSSSAIQVFRKPLSRVPCLSPFRASAVFQLKDAIRSYSAEPRAERRVSARVASGLSQCKETEHAGPGSSATKAEGSSTSGQNAPLSLAQFSRTAAHAIRQAMLNGDSRRAYKILNLVYSPSSNSPSDHKSIFTANSKYPHPRLPLTATIHSLLRAGLTHKASKLAEKAILGSLIPVPNAAKDDIPFTAPGPQILRAKTMEFIIAALCPTKMLGAQEELSRVAALRSQINASSSSTPHSTHSPAEGEPQRLDKSTRLALTLLERARQHRYRRTQDMYERVIDACLLQGEIITASLLFVLLVRDWQIRQVLKAARAQAKEEEEQRRTMTRHLSQVKYIPRSWWMRRLDWDQEKGRLWNAMTRTNIEAALCMGLHDYELLLPFPSDGILRRIVQSMDFRLDERGVVVSRNIEPEGRSHKLRGGLAHESSTALGHLVGLLRERALPLSQLSPLLSAMYNVPANTQHIVELLPSFSSTSERPTRANLRELCRDTLDTLFAHLPLHTPNPTLKEPSMLPPLDIRSCNTLLHYALKYRHSPDLACNVLEYMRAREPPVKPNKVTHNILAAGATLLRKNAVADHALRTLLGGHANSEGAGDKDREKMVSLLPPVPEETLPVDESDGAAKLIALLKEPTPGAEETDVAAPPSTEPTEPTPAPDSYTINILIKYLVATGNPDAVTVLLPILLPTTASPGRLSASEISKRDQEAASLGPMLYASLLNALQKAGHVGYAERVFRLAKRAERASWSLDLNETAENGTPVQPWCLPIEAYTSMMLCYAGEAKKGLTVVKPGDRKGFVGATLSSTRPQETTGKHHVYGWAAYRWDRGNLVPARRREHWRTRWETARSQGLGLYLAAHEGAQSVHQSLMELYHMIGHAAKADPHLSRYRQVDLFARHPELVRHLRPPVPDARFWNAVLDIYGRWDGMSARGKWRRAQSYWVARAKARRRKGSVVSVVTKERAVLRDIAKDMESVGIQLPLGFQQVLDGLSDGAPTLRAHGVGSPVRSGTFHPFRIPTFKTRGLPIRRSGGAPRQKYIQYVLHQLLPVRRTREISAFLLRQDNIHHIPVLQLLLHLGQLVLQVALLDAPRHLDLLQLGSIHHPLPLQPLLLHLALVRLGFGHELDERRGVGRDELVKVRLLVDAGDEVPEGRGNFLEASAARWAFFSEGADEDACERGVDEESRRRDVGSTAQRINGVPSW</sequence>
<dbReference type="OrthoDB" id="2554293at2759"/>
<proteinExistence type="predicted"/>
<keyword evidence="4" id="KW-1185">Reference proteome</keyword>
<dbReference type="STRING" id="930990.A0A067MHK9"/>
<feature type="region of interest" description="Disordered" evidence="2">
    <location>
        <begin position="231"/>
        <end position="253"/>
    </location>
</feature>
<dbReference type="AlphaFoldDB" id="A0A067MHK9"/>
<keyword evidence="1" id="KW-0677">Repeat</keyword>
<gene>
    <name evidence="3" type="ORF">BOTBODRAFT_145813</name>
</gene>
<feature type="compositionally biased region" description="Low complexity" evidence="2">
    <location>
        <begin position="234"/>
        <end position="246"/>
    </location>
</feature>
<name>A0A067MHK9_BOTB1</name>
<feature type="compositionally biased region" description="Polar residues" evidence="2">
    <location>
        <begin position="72"/>
        <end position="87"/>
    </location>
</feature>
<reference evidence="4" key="1">
    <citation type="journal article" date="2014" name="Proc. Natl. Acad. Sci. U.S.A.">
        <title>Extensive sampling of basidiomycete genomes demonstrates inadequacy of the white-rot/brown-rot paradigm for wood decay fungi.</title>
        <authorList>
            <person name="Riley R."/>
            <person name="Salamov A.A."/>
            <person name="Brown D.W."/>
            <person name="Nagy L.G."/>
            <person name="Floudas D."/>
            <person name="Held B.W."/>
            <person name="Levasseur A."/>
            <person name="Lombard V."/>
            <person name="Morin E."/>
            <person name="Otillar R."/>
            <person name="Lindquist E.A."/>
            <person name="Sun H."/>
            <person name="LaButti K.M."/>
            <person name="Schmutz J."/>
            <person name="Jabbour D."/>
            <person name="Luo H."/>
            <person name="Baker S.E."/>
            <person name="Pisabarro A.G."/>
            <person name="Walton J.D."/>
            <person name="Blanchette R.A."/>
            <person name="Henrissat B."/>
            <person name="Martin F."/>
            <person name="Cullen D."/>
            <person name="Hibbett D.S."/>
            <person name="Grigoriev I.V."/>
        </authorList>
    </citation>
    <scope>NUCLEOTIDE SEQUENCE [LARGE SCALE GENOMIC DNA]</scope>
    <source>
        <strain evidence="4">FD-172 SS1</strain>
    </source>
</reference>
<protein>
    <submittedName>
        <fullName evidence="3">Uncharacterized protein</fullName>
    </submittedName>
</protein>
<dbReference type="InterPro" id="IPR051222">
    <property type="entry name" value="PPR/CCM1_RNA-binding"/>
</dbReference>
<evidence type="ECO:0000313" key="4">
    <source>
        <dbReference type="Proteomes" id="UP000027195"/>
    </source>
</evidence>
<dbReference type="InParanoid" id="A0A067MHK9"/>
<accession>A0A067MHK9</accession>
<dbReference type="InterPro" id="IPR011990">
    <property type="entry name" value="TPR-like_helical_dom_sf"/>
</dbReference>
<feature type="region of interest" description="Disordered" evidence="2">
    <location>
        <begin position="43"/>
        <end position="87"/>
    </location>
</feature>
<dbReference type="Gene3D" id="1.25.40.10">
    <property type="entry name" value="Tetratricopeptide repeat domain"/>
    <property type="match status" value="1"/>
</dbReference>
<evidence type="ECO:0000256" key="2">
    <source>
        <dbReference type="SAM" id="MobiDB-lite"/>
    </source>
</evidence>